<protein>
    <submittedName>
        <fullName evidence="2">Uncharacterized protein</fullName>
    </submittedName>
</protein>
<evidence type="ECO:0000313" key="2">
    <source>
        <dbReference type="EMBL" id="TVV71665.1"/>
    </source>
</evidence>
<dbReference type="RefSeq" id="WP_145154256.1">
    <property type="nucleotide sequence ID" value="NZ_VNIM01000081.1"/>
</dbReference>
<gene>
    <name evidence="2" type="ORF">FOY91_16225</name>
</gene>
<dbReference type="OrthoDB" id="7568178at2"/>
<organism evidence="2 3">
    <name type="scientific">Alterirhizorhabdus solaris</name>
    <dbReference type="NCBI Taxonomy" id="2529389"/>
    <lineage>
        <taxon>Bacteria</taxon>
        <taxon>Pseudomonadati</taxon>
        <taxon>Pseudomonadota</taxon>
        <taxon>Alphaproteobacteria</taxon>
        <taxon>Sphingomonadales</taxon>
        <taxon>Rhizorhabdaceae</taxon>
        <taxon>Alterirhizorhabdus</taxon>
    </lineage>
</organism>
<feature type="transmembrane region" description="Helical" evidence="1">
    <location>
        <begin position="110"/>
        <end position="129"/>
    </location>
</feature>
<dbReference type="AlphaFoldDB" id="A0A558QX19"/>
<keyword evidence="1" id="KW-1133">Transmembrane helix</keyword>
<keyword evidence="3" id="KW-1185">Reference proteome</keyword>
<comment type="caution">
    <text evidence="2">The sequence shown here is derived from an EMBL/GenBank/DDBJ whole genome shotgun (WGS) entry which is preliminary data.</text>
</comment>
<evidence type="ECO:0000313" key="3">
    <source>
        <dbReference type="Proteomes" id="UP000318681"/>
    </source>
</evidence>
<dbReference type="EMBL" id="VNIM01000081">
    <property type="protein sequence ID" value="TVV71665.1"/>
    <property type="molecule type" value="Genomic_DNA"/>
</dbReference>
<keyword evidence="1" id="KW-0812">Transmembrane</keyword>
<reference evidence="2 3" key="1">
    <citation type="submission" date="2019-07" db="EMBL/GenBank/DDBJ databases">
        <title>Sphingomonas solaris sp. nov., isolated from a solar panel from Boston, Massachusetts.</title>
        <authorList>
            <person name="Tanner K."/>
            <person name="Pascual J."/>
            <person name="Mancuso C."/>
            <person name="Pereto J."/>
            <person name="Khalil A."/>
            <person name="Vilanova C."/>
        </authorList>
    </citation>
    <scope>NUCLEOTIDE SEQUENCE [LARGE SCALE GENOMIC DNA]</scope>
    <source>
        <strain evidence="2 3">R4DWN</strain>
    </source>
</reference>
<name>A0A558QX19_9SPHN</name>
<proteinExistence type="predicted"/>
<sequence>MTILFIEADEPLLMFSSVEMAEQYLEAVDVRSGVYKRAFGQAGELFSIEAESEIVVIRATEQPADPDGLCELLRRSLHGVGEAFLPDADLPTLVAAVEARWTKRQRFATAISRWGCIVAVFMLVGLGVFI</sequence>
<keyword evidence="1" id="KW-0472">Membrane</keyword>
<accession>A0A558QX19</accession>
<evidence type="ECO:0000256" key="1">
    <source>
        <dbReference type="SAM" id="Phobius"/>
    </source>
</evidence>
<dbReference type="Proteomes" id="UP000318681">
    <property type="component" value="Unassembled WGS sequence"/>
</dbReference>